<comment type="subcellular location">
    <subcellularLocation>
        <location evidence="1">Mitochondrion</location>
    </subcellularLocation>
</comment>
<comment type="similarity">
    <text evidence="1">Belongs to the AIM41 family.</text>
</comment>
<dbReference type="Gene3D" id="1.10.1510.10">
    <property type="entry name" value="Uncharacterised protein YqeY/AIM41 PF09424, N-terminal domain"/>
    <property type="match status" value="1"/>
</dbReference>
<evidence type="ECO:0000313" key="3">
    <source>
        <dbReference type="Proteomes" id="UP001055219"/>
    </source>
</evidence>
<protein>
    <recommendedName>
        <fullName evidence="1">Altered inheritance of mitochondria protein 41</fullName>
    </recommendedName>
</protein>
<organism evidence="2 3">
    <name type="scientific">Emericellopsis cladophorae</name>
    <dbReference type="NCBI Taxonomy" id="2686198"/>
    <lineage>
        <taxon>Eukaryota</taxon>
        <taxon>Fungi</taxon>
        <taxon>Dikarya</taxon>
        <taxon>Ascomycota</taxon>
        <taxon>Pezizomycotina</taxon>
        <taxon>Sordariomycetes</taxon>
        <taxon>Hypocreomycetidae</taxon>
        <taxon>Hypocreales</taxon>
        <taxon>Bionectriaceae</taxon>
        <taxon>Emericellopsis</taxon>
    </lineage>
</organism>
<gene>
    <name evidence="1" type="primary">AIM41</name>
    <name evidence="2" type="ORF">J7T54_006837</name>
</gene>
<comment type="caution">
    <text evidence="2">The sequence shown here is derived from an EMBL/GenBank/DDBJ whole genome shotgun (WGS) entry which is preliminary data.</text>
</comment>
<sequence>MASRFSLQLLRRPAQHYTARCRVSISPSIPCRFYATADSSSSSSSSNAPTSAPFMATLKTELKTAMRNKDTLRLTVLRAIMSHNLNASKTKTPLRTDADLVLAIMRMRRAVEDARAEAKQVGREDLATKADEEVKMYEQMEKLSGVEVLGAPELEPMVRAQVDALYEPGAKANVLVGRVMGKVKAATAGKIFEPQLLSSMVKKAIQEREEQQEQ</sequence>
<keyword evidence="1" id="KW-0496">Mitochondrion</keyword>
<dbReference type="SUPFAM" id="SSF89095">
    <property type="entry name" value="GatB/YqeY motif"/>
    <property type="match status" value="1"/>
</dbReference>
<evidence type="ECO:0000256" key="1">
    <source>
        <dbReference type="RuleBase" id="RU365099"/>
    </source>
</evidence>
<accession>A0A9Q0BHW5</accession>
<evidence type="ECO:0000313" key="2">
    <source>
        <dbReference type="EMBL" id="KAI6785195.1"/>
    </source>
</evidence>
<proteinExistence type="inferred from homology"/>
<keyword evidence="3" id="KW-1185">Reference proteome</keyword>
<reference evidence="2" key="1">
    <citation type="journal article" date="2021" name="J Fungi (Basel)">
        <title>Genomic and Metabolomic Analyses of the Marine Fungus Emericellopsis cladophorae: Insights into Saltwater Adaptability Mechanisms and Its Biosynthetic Potential.</title>
        <authorList>
            <person name="Goncalves M.F.M."/>
            <person name="Hilario S."/>
            <person name="Van de Peer Y."/>
            <person name="Esteves A.C."/>
            <person name="Alves A."/>
        </authorList>
    </citation>
    <scope>NUCLEOTIDE SEQUENCE</scope>
    <source>
        <strain evidence="2">MUM 19.33</strain>
    </source>
</reference>
<reference evidence="2" key="2">
    <citation type="submission" date="2022-07" db="EMBL/GenBank/DDBJ databases">
        <authorList>
            <person name="Goncalves M.F.M."/>
            <person name="Hilario S."/>
            <person name="Van De Peer Y."/>
            <person name="Esteves A.C."/>
            <person name="Alves A."/>
        </authorList>
    </citation>
    <scope>NUCLEOTIDE SEQUENCE</scope>
    <source>
        <strain evidence="2">MUM 19.33</strain>
    </source>
</reference>
<dbReference type="InterPro" id="IPR019004">
    <property type="entry name" value="YqeY/Aim41"/>
</dbReference>
<dbReference type="AlphaFoldDB" id="A0A9Q0BHW5"/>
<dbReference type="OrthoDB" id="538640at2759"/>
<dbReference type="GO" id="GO:0016884">
    <property type="term" value="F:carbon-nitrogen ligase activity, with glutamine as amido-N-donor"/>
    <property type="evidence" value="ECO:0007669"/>
    <property type="project" value="UniProtKB-UniRule"/>
</dbReference>
<dbReference type="PANTHER" id="PTHR28055:SF1">
    <property type="entry name" value="ALTERED INHERITANCE OF MITOCHONDRIA PROTEIN 41, MITOCHONDRIAL"/>
    <property type="match status" value="1"/>
</dbReference>
<dbReference type="InterPro" id="IPR042184">
    <property type="entry name" value="YqeY/Aim41_N"/>
</dbReference>
<dbReference type="Pfam" id="PF09424">
    <property type="entry name" value="YqeY"/>
    <property type="match status" value="1"/>
</dbReference>
<dbReference type="PANTHER" id="PTHR28055">
    <property type="entry name" value="ALTERED INHERITANCE OF MITOCHONDRIA PROTEIN 41, MITOCHONDRIAL"/>
    <property type="match status" value="1"/>
</dbReference>
<dbReference type="GO" id="GO:0005739">
    <property type="term" value="C:mitochondrion"/>
    <property type="evidence" value="ECO:0007669"/>
    <property type="project" value="UniProtKB-SubCell"/>
</dbReference>
<dbReference type="InterPro" id="IPR003789">
    <property type="entry name" value="Asn/Gln_tRNA_amidoTrase-B-like"/>
</dbReference>
<name>A0A9Q0BHW5_9HYPO</name>
<dbReference type="Proteomes" id="UP001055219">
    <property type="component" value="Unassembled WGS sequence"/>
</dbReference>
<dbReference type="EMBL" id="JAGIXG020000002">
    <property type="protein sequence ID" value="KAI6785195.1"/>
    <property type="molecule type" value="Genomic_DNA"/>
</dbReference>